<keyword evidence="2" id="KW-1185">Reference proteome</keyword>
<evidence type="ECO:0000313" key="1">
    <source>
        <dbReference type="EMBL" id="KAK3043966.1"/>
    </source>
</evidence>
<proteinExistence type="predicted"/>
<name>A0ACC3CS95_9PEZI</name>
<comment type="caution">
    <text evidence="1">The sequence shown here is derived from an EMBL/GenBank/DDBJ whole genome shotgun (WGS) entry which is preliminary data.</text>
</comment>
<dbReference type="Proteomes" id="UP001186974">
    <property type="component" value="Unassembled WGS sequence"/>
</dbReference>
<evidence type="ECO:0000313" key="2">
    <source>
        <dbReference type="Proteomes" id="UP001186974"/>
    </source>
</evidence>
<reference evidence="1" key="1">
    <citation type="submission" date="2024-09" db="EMBL/GenBank/DDBJ databases">
        <title>Black Yeasts Isolated from many extreme environments.</title>
        <authorList>
            <person name="Coleine C."/>
            <person name="Stajich J.E."/>
            <person name="Selbmann L."/>
        </authorList>
    </citation>
    <scope>NUCLEOTIDE SEQUENCE</scope>
    <source>
        <strain evidence="1">CCFEE 5737</strain>
    </source>
</reference>
<sequence length="90" mass="10411">MSVGTKTPSALEGDKLLALEWNVLDEPIPEHISDDWIRDNTQLIFGERTKLHMREGWSIELSPRAIHDILFQIHRAFMERLPGLELKGLH</sequence>
<gene>
    <name evidence="1" type="ORF">LTS18_002536</name>
</gene>
<protein>
    <submittedName>
        <fullName evidence="1">Uncharacterized protein</fullName>
    </submittedName>
</protein>
<dbReference type="EMBL" id="JAWDJW010012620">
    <property type="protein sequence ID" value="KAK3043966.1"/>
    <property type="molecule type" value="Genomic_DNA"/>
</dbReference>
<organism evidence="1 2">
    <name type="scientific">Coniosporium uncinatum</name>
    <dbReference type="NCBI Taxonomy" id="93489"/>
    <lineage>
        <taxon>Eukaryota</taxon>
        <taxon>Fungi</taxon>
        <taxon>Dikarya</taxon>
        <taxon>Ascomycota</taxon>
        <taxon>Pezizomycotina</taxon>
        <taxon>Dothideomycetes</taxon>
        <taxon>Dothideomycetes incertae sedis</taxon>
        <taxon>Coniosporium</taxon>
    </lineage>
</organism>
<accession>A0ACC3CS95</accession>
<feature type="non-terminal residue" evidence="1">
    <location>
        <position position="90"/>
    </location>
</feature>